<gene>
    <name evidence="2" type="ORF">NLS_LOCUS3113</name>
</gene>
<evidence type="ECO:0000313" key="2">
    <source>
        <dbReference type="EMBL" id="VDK75928.1"/>
    </source>
</evidence>
<accession>A0A3P6UAH9</accession>
<reference evidence="2 3" key="1">
    <citation type="submission" date="2018-08" db="EMBL/GenBank/DDBJ databases">
        <authorList>
            <person name="Laetsch R D."/>
            <person name="Stevens L."/>
            <person name="Kumar S."/>
            <person name="Blaxter L. M."/>
        </authorList>
    </citation>
    <scope>NUCLEOTIDE SEQUENCE [LARGE SCALE GENOMIC DNA]</scope>
</reference>
<evidence type="ECO:0000256" key="1">
    <source>
        <dbReference type="SAM" id="MobiDB-lite"/>
    </source>
</evidence>
<sequence length="409" mass="46672">MRDHSAISMFDNSRSKLFYAASTSLYGKNEVERRDSVTSPPYKVVGAVIRTSNTVHEIEKKVISAVKESDRMYKSLYSEKNKFYVHGTIEEPEKSGGLTSSRSGEIDSDFLLDQMNKNDKTPSEDDINKCNLSACHFLNSNLTTSIREIQDEFDYEKVVSDLQIIDIVEICNTLTVFVAAALYSEISSATHHFSLSDNSTFKSVRDALLDETDLQSVNQFTERTVNRAFSQMHHSAGEEGTSRIRRKEEHLSDEHPGSNRGINDYAVVEGERSHEDFDKNSKLASPMMRKSEFTKGQESMQINDCDINHSKEDISKEDAAQWKLSNYATLNQTHLRKKQSELDEKYNRKNEEESKPPVLVHFERTLWEKLVAGLKCSQRDCSEALRPTESVRRYLIEPSISRARKHSNG</sequence>
<dbReference type="OMA" id="RKYLIEP"/>
<name>A0A3P6UAH9_LITSI</name>
<evidence type="ECO:0000313" key="3">
    <source>
        <dbReference type="Proteomes" id="UP000277928"/>
    </source>
</evidence>
<keyword evidence="3" id="KW-1185">Reference proteome</keyword>
<protein>
    <submittedName>
        <fullName evidence="2">Uncharacterized protein</fullName>
    </submittedName>
</protein>
<dbReference type="OrthoDB" id="5864177at2759"/>
<feature type="region of interest" description="Disordered" evidence="1">
    <location>
        <begin position="232"/>
        <end position="262"/>
    </location>
</feature>
<proteinExistence type="predicted"/>
<dbReference type="STRING" id="42156.A0A3P6UAH9"/>
<dbReference type="EMBL" id="UYRX01000160">
    <property type="protein sequence ID" value="VDK75928.1"/>
    <property type="molecule type" value="Genomic_DNA"/>
</dbReference>
<dbReference type="Proteomes" id="UP000277928">
    <property type="component" value="Unassembled WGS sequence"/>
</dbReference>
<organism evidence="2 3">
    <name type="scientific">Litomosoides sigmodontis</name>
    <name type="common">Filarial nematode worm</name>
    <dbReference type="NCBI Taxonomy" id="42156"/>
    <lineage>
        <taxon>Eukaryota</taxon>
        <taxon>Metazoa</taxon>
        <taxon>Ecdysozoa</taxon>
        <taxon>Nematoda</taxon>
        <taxon>Chromadorea</taxon>
        <taxon>Rhabditida</taxon>
        <taxon>Spirurina</taxon>
        <taxon>Spiruromorpha</taxon>
        <taxon>Filarioidea</taxon>
        <taxon>Onchocercidae</taxon>
        <taxon>Litomosoides</taxon>
    </lineage>
</organism>
<dbReference type="AlphaFoldDB" id="A0A3P6UAH9"/>
<feature type="compositionally biased region" description="Basic and acidic residues" evidence="1">
    <location>
        <begin position="235"/>
        <end position="257"/>
    </location>
</feature>